<feature type="non-terminal residue" evidence="1">
    <location>
        <position position="91"/>
    </location>
</feature>
<dbReference type="Proteomes" id="UP000266841">
    <property type="component" value="Unassembled WGS sequence"/>
</dbReference>
<dbReference type="EMBL" id="AGNL01007758">
    <property type="protein sequence ID" value="EJK71013.1"/>
    <property type="molecule type" value="Genomic_DNA"/>
</dbReference>
<evidence type="ECO:0000313" key="2">
    <source>
        <dbReference type="Proteomes" id="UP000266841"/>
    </source>
</evidence>
<dbReference type="AlphaFoldDB" id="K0SX61"/>
<protein>
    <submittedName>
        <fullName evidence="1">Uncharacterized protein</fullName>
    </submittedName>
</protein>
<accession>K0SX61</accession>
<comment type="caution">
    <text evidence="1">The sequence shown here is derived from an EMBL/GenBank/DDBJ whole genome shotgun (WGS) entry which is preliminary data.</text>
</comment>
<sequence>MSSSSQPVDYDTLATTSIKEITEDGTNQDILRSLKKDELSTLWLSAPGLATDVGEYELKYCSDESLELGWLGHFMKKSKRLESFVIDGGDI</sequence>
<gene>
    <name evidence="1" type="ORF">THAOC_07586</name>
</gene>
<reference evidence="1 2" key="1">
    <citation type="journal article" date="2012" name="Genome Biol.">
        <title>Genome and low-iron response of an oceanic diatom adapted to chronic iron limitation.</title>
        <authorList>
            <person name="Lommer M."/>
            <person name="Specht M."/>
            <person name="Roy A.S."/>
            <person name="Kraemer L."/>
            <person name="Andreson R."/>
            <person name="Gutowska M.A."/>
            <person name="Wolf J."/>
            <person name="Bergner S.V."/>
            <person name="Schilhabel M.B."/>
            <person name="Klostermeier U.C."/>
            <person name="Beiko R.G."/>
            <person name="Rosenstiel P."/>
            <person name="Hippler M."/>
            <person name="Laroche J."/>
        </authorList>
    </citation>
    <scope>NUCLEOTIDE SEQUENCE [LARGE SCALE GENOMIC DNA]</scope>
    <source>
        <strain evidence="1 2">CCMP1005</strain>
    </source>
</reference>
<name>K0SX61_THAOC</name>
<organism evidence="1 2">
    <name type="scientific">Thalassiosira oceanica</name>
    <name type="common">Marine diatom</name>
    <dbReference type="NCBI Taxonomy" id="159749"/>
    <lineage>
        <taxon>Eukaryota</taxon>
        <taxon>Sar</taxon>
        <taxon>Stramenopiles</taxon>
        <taxon>Ochrophyta</taxon>
        <taxon>Bacillariophyta</taxon>
        <taxon>Coscinodiscophyceae</taxon>
        <taxon>Thalassiosirophycidae</taxon>
        <taxon>Thalassiosirales</taxon>
        <taxon>Thalassiosiraceae</taxon>
        <taxon>Thalassiosira</taxon>
    </lineage>
</organism>
<proteinExistence type="predicted"/>
<evidence type="ECO:0000313" key="1">
    <source>
        <dbReference type="EMBL" id="EJK71013.1"/>
    </source>
</evidence>
<keyword evidence="2" id="KW-1185">Reference proteome</keyword>